<feature type="transmembrane region" description="Helical" evidence="1">
    <location>
        <begin position="67"/>
        <end position="93"/>
    </location>
</feature>
<evidence type="ECO:0000313" key="3">
    <source>
        <dbReference type="Proteomes" id="UP000231436"/>
    </source>
</evidence>
<gene>
    <name evidence="2" type="ORF">COV05_04985</name>
</gene>
<evidence type="ECO:0000313" key="2">
    <source>
        <dbReference type="EMBL" id="PJE76362.1"/>
    </source>
</evidence>
<feature type="transmembrane region" description="Helical" evidence="1">
    <location>
        <begin position="26"/>
        <end position="47"/>
    </location>
</feature>
<evidence type="ECO:0008006" key="4">
    <source>
        <dbReference type="Google" id="ProtNLM"/>
    </source>
</evidence>
<protein>
    <recommendedName>
        <fullName evidence="4">Glycerophosphoryl diester phosphodiesterase membrane domain-containing protein</fullName>
    </recommendedName>
</protein>
<accession>A0A2M8LFY2</accession>
<feature type="transmembrane region" description="Helical" evidence="1">
    <location>
        <begin position="152"/>
        <end position="173"/>
    </location>
</feature>
<feature type="transmembrane region" description="Helical" evidence="1">
    <location>
        <begin position="222"/>
        <end position="243"/>
    </location>
</feature>
<evidence type="ECO:0000256" key="1">
    <source>
        <dbReference type="SAM" id="Phobius"/>
    </source>
</evidence>
<dbReference type="Proteomes" id="UP000231436">
    <property type="component" value="Unassembled WGS sequence"/>
</dbReference>
<comment type="caution">
    <text evidence="2">The sequence shown here is derived from an EMBL/GenBank/DDBJ whole genome shotgun (WGS) entry which is preliminary data.</text>
</comment>
<feature type="transmembrane region" description="Helical" evidence="1">
    <location>
        <begin position="114"/>
        <end position="146"/>
    </location>
</feature>
<name>A0A2M8LFY2_9BACT</name>
<keyword evidence="1" id="KW-1133">Transmembrane helix</keyword>
<keyword evidence="1" id="KW-0812">Transmembrane</keyword>
<feature type="transmembrane region" description="Helical" evidence="1">
    <location>
        <begin position="263"/>
        <end position="285"/>
    </location>
</feature>
<organism evidence="2 3">
    <name type="scientific">Candidatus Uhrbacteria bacterium CG10_big_fil_rev_8_21_14_0_10_48_16</name>
    <dbReference type="NCBI Taxonomy" id="1975038"/>
    <lineage>
        <taxon>Bacteria</taxon>
        <taxon>Candidatus Uhriibacteriota</taxon>
    </lineage>
</organism>
<proteinExistence type="predicted"/>
<reference evidence="3" key="1">
    <citation type="submission" date="2017-09" db="EMBL/GenBank/DDBJ databases">
        <title>Depth-based differentiation of microbial function through sediment-hosted aquifers and enrichment of novel symbionts in the deep terrestrial subsurface.</title>
        <authorList>
            <person name="Probst A.J."/>
            <person name="Ladd B."/>
            <person name="Jarett J.K."/>
            <person name="Geller-Mcgrath D.E."/>
            <person name="Sieber C.M.K."/>
            <person name="Emerson J.B."/>
            <person name="Anantharaman K."/>
            <person name="Thomas B.C."/>
            <person name="Malmstrom R."/>
            <person name="Stieglmeier M."/>
            <person name="Klingl A."/>
            <person name="Woyke T."/>
            <person name="Ryan C.M."/>
            <person name="Banfield J.F."/>
        </authorList>
    </citation>
    <scope>NUCLEOTIDE SEQUENCE [LARGE SCALE GENOMIC DNA]</scope>
</reference>
<dbReference type="AlphaFoldDB" id="A0A2M8LFY2"/>
<sequence>MTKPLISIGELIDQSWDIFRARTTELLSISGWLITTAILLALSLAFYPSASRLQLGSSLTGLETMGVLLFSFTSLILTPLLSFLIYVSITKALGNHFSKKTVNPKTAMLDGRKVFFPAIITSVMVALMVLLAIVIGFAPAIIIATIGSLTNVSGLIILANILLVLGIFVALALSLKWVVHYFMAPYITILDGTPAKLALATSRQLIQGKFWAILFRIVVPKLVFIIFGVFAMSIMAYLVGILIDASAGLNLDIQLRISTMTQTIIPILIAVLINPLIIISDVLLLRSLKE</sequence>
<dbReference type="EMBL" id="PFEU01000028">
    <property type="protein sequence ID" value="PJE76362.1"/>
    <property type="molecule type" value="Genomic_DNA"/>
</dbReference>
<keyword evidence="1" id="KW-0472">Membrane</keyword>